<proteinExistence type="predicted"/>
<gene>
    <name evidence="4" type="ORF">FXF65_03080</name>
</gene>
<dbReference type="OrthoDB" id="88903at2"/>
<evidence type="ECO:0000313" key="5">
    <source>
        <dbReference type="Proteomes" id="UP000322634"/>
    </source>
</evidence>
<reference evidence="4 5" key="1">
    <citation type="submission" date="2019-08" db="EMBL/GenBank/DDBJ databases">
        <title>Actinomadura sp. nov. CYP1-5 isolated from mountain soil.</title>
        <authorList>
            <person name="Songsumanus A."/>
            <person name="Kuncharoen N."/>
            <person name="Kudo T."/>
            <person name="Yuki M."/>
            <person name="Igarashi Y."/>
            <person name="Tanasupawat S."/>
        </authorList>
    </citation>
    <scope>NUCLEOTIDE SEQUENCE [LARGE SCALE GENOMIC DNA]</scope>
    <source>
        <strain evidence="4 5">GKU157</strain>
    </source>
</reference>
<dbReference type="GO" id="GO:0043531">
    <property type="term" value="F:ADP binding"/>
    <property type="evidence" value="ECO:0007669"/>
    <property type="project" value="InterPro"/>
</dbReference>
<feature type="compositionally biased region" description="Basic and acidic residues" evidence="1">
    <location>
        <begin position="962"/>
        <end position="973"/>
    </location>
</feature>
<evidence type="ECO:0000256" key="1">
    <source>
        <dbReference type="SAM" id="MobiDB-lite"/>
    </source>
</evidence>
<dbReference type="SUPFAM" id="SSF52540">
    <property type="entry name" value="P-loop containing nucleoside triphosphate hydrolases"/>
    <property type="match status" value="2"/>
</dbReference>
<comment type="caution">
    <text evidence="4">The sequence shown here is derived from an EMBL/GenBank/DDBJ whole genome shotgun (WGS) entry which is preliminary data.</text>
</comment>
<feature type="transmembrane region" description="Helical" evidence="2">
    <location>
        <begin position="719"/>
        <end position="740"/>
    </location>
</feature>
<dbReference type="Gene3D" id="3.40.50.300">
    <property type="entry name" value="P-loop containing nucleotide triphosphate hydrolases"/>
    <property type="match status" value="1"/>
</dbReference>
<feature type="transmembrane region" description="Helical" evidence="2">
    <location>
        <begin position="689"/>
        <end position="713"/>
    </location>
</feature>
<dbReference type="RefSeq" id="WP_148348113.1">
    <property type="nucleotide sequence ID" value="NZ_JBHSBF010000019.1"/>
</dbReference>
<organism evidence="4 5">
    <name type="scientific">Actinomadura syzygii</name>
    <dbReference type="NCBI Taxonomy" id="1427538"/>
    <lineage>
        <taxon>Bacteria</taxon>
        <taxon>Bacillati</taxon>
        <taxon>Actinomycetota</taxon>
        <taxon>Actinomycetes</taxon>
        <taxon>Streptosporangiales</taxon>
        <taxon>Thermomonosporaceae</taxon>
        <taxon>Actinomadura</taxon>
    </lineage>
</organism>
<accession>A0A5D0ULN7</accession>
<feature type="domain" description="AAA+ ATPase" evidence="3">
    <location>
        <begin position="161"/>
        <end position="378"/>
    </location>
</feature>
<dbReference type="Proteomes" id="UP000322634">
    <property type="component" value="Unassembled WGS sequence"/>
</dbReference>
<keyword evidence="5" id="KW-1185">Reference proteome</keyword>
<dbReference type="AlphaFoldDB" id="A0A5D0ULN7"/>
<dbReference type="PANTHER" id="PTHR22674">
    <property type="entry name" value="NTPASE, KAP FAMILY P-LOOP DOMAIN-CONTAINING 1"/>
    <property type="match status" value="1"/>
</dbReference>
<dbReference type="InterPro" id="IPR027417">
    <property type="entry name" value="P-loop_NTPase"/>
</dbReference>
<feature type="domain" description="AAA+ ATPase" evidence="3">
    <location>
        <begin position="515"/>
        <end position="1056"/>
    </location>
</feature>
<dbReference type="SMART" id="SM00382">
    <property type="entry name" value="AAA"/>
    <property type="match status" value="2"/>
</dbReference>
<keyword evidence="2" id="KW-0472">Membrane</keyword>
<name>A0A5D0ULN7_9ACTN</name>
<dbReference type="PANTHER" id="PTHR22674:SF6">
    <property type="entry name" value="NTPASE KAP FAMILY P-LOOP DOMAIN-CONTAINING PROTEIN 1"/>
    <property type="match status" value="1"/>
</dbReference>
<dbReference type="Pfam" id="PF07693">
    <property type="entry name" value="KAP_NTPase"/>
    <property type="match status" value="1"/>
</dbReference>
<dbReference type="Pfam" id="PF00931">
    <property type="entry name" value="NB-ARC"/>
    <property type="match status" value="1"/>
</dbReference>
<keyword evidence="2" id="KW-1133">Transmembrane helix</keyword>
<dbReference type="InterPro" id="IPR052754">
    <property type="entry name" value="NTPase_KAP_P-loop"/>
</dbReference>
<evidence type="ECO:0000313" key="4">
    <source>
        <dbReference type="EMBL" id="TYC18740.1"/>
    </source>
</evidence>
<evidence type="ECO:0000256" key="2">
    <source>
        <dbReference type="SAM" id="Phobius"/>
    </source>
</evidence>
<keyword evidence="2" id="KW-0812">Transmembrane</keyword>
<sequence>MTGDSSENPRAEALHEFGEELRAVLDAAGGPPLRRLEQVSERAGGLRLSASTVRDKLAGRSAPAWEFVVTFVSVCSVLAEELQLPTEVPAFDLDRWRSRHTQLMRTLATETATTPSEEVQRQLAAFALPPLQSPLPPSVADFDGHWIHPLWLRQSRRDQAVPQYLVISGPPGIGKTSLAVAYARHVADEFPDGVLFANFAHLDLRSERVRTVLGGLLQALGVASDAVPETFAERTAALRDLLASRRLLIVLDDVSKSDGPDLINALLPEDDGGSRLLVTWTGTFAAPHRQFVELEGVSEEDGLAILSAAAGPQRFNPDAAVVFIGLCRRSPLMLHLAGAVLAANPSMPVGALVFATDWGREGHPERWLLTRVYESLGDAERLVLRRLALVDEHEEIRRRSLPFLVGDEFTPDEVDKAIDRLVEVHLLYTWQDGQVIRTHDPVREFARERAEDAEEEIELAAVRDRARRFFLMERGHRPQPEPTITRDYWTLRDRLSYSHYADAIAEFIRHRQTRPPLTIGLKAPWGAGKTSLMRMIQNNLDPRDGERPCTIRLDRRSGRNKPSRRRWRKLFRRGSATPESGVTNLEILLHADEPGPDDSTGEPTSGLRAHVAKGVPVRAGDWRPTVWFNPWMYQNGEQIWAGLAHEIITQVTERLPVADRERFWLRLNLARIDRSVIRRRWYRLLAERLLPFLAVWVVAFLVTLAWLAVGQLFEPLRGVLRGLSAGVLGTGTIVLLVGGAGKTLSFLGKAASGPLSALVRKPDILGGSQRILADQAKTGFDKIVPDPGYAGRLGFLHLVHSDMKRVLDLIATPERPLVVFVDDLDRCSPSAVTQVIEAVNLFLAGEFPNCVFVLGMEPGAVAAHVEVAYQDLVKAQRDGRLAGDWSTLGWRFLEKIVQLPLSVPTPGGDGEIDDYLRSLVEGYIPKPRPGGNAPSRERRTSPPVPETRRVRLRRQSPSPAAPRREETPERIIEAPDTSSIEQIAEIERLIRARQPTPDTLRETALAVQQELLGLPEPLNPTTLAAADRVVSDLYSDLDAHAVLARSLPVLGSRNPREIKRFVNLFRFYSFVAERQRLLGAPAPDQEQIAKLAAFAIRWPHVISMLGASTATAASEHPLDRLERTAREGDPSGWTTELRTIFPVFDVPSDQSPDPAASPALPPGWGDDLRTFLREGPEIAPIAARFI</sequence>
<dbReference type="EMBL" id="VSFF01000001">
    <property type="protein sequence ID" value="TYC18740.1"/>
    <property type="molecule type" value="Genomic_DNA"/>
</dbReference>
<protein>
    <recommendedName>
        <fullName evidence="3">AAA+ ATPase domain-containing protein</fullName>
    </recommendedName>
</protein>
<dbReference type="InterPro" id="IPR011646">
    <property type="entry name" value="KAP_P-loop"/>
</dbReference>
<dbReference type="PRINTS" id="PR00364">
    <property type="entry name" value="DISEASERSIST"/>
</dbReference>
<evidence type="ECO:0000259" key="3">
    <source>
        <dbReference type="SMART" id="SM00382"/>
    </source>
</evidence>
<dbReference type="InterPro" id="IPR003593">
    <property type="entry name" value="AAA+_ATPase"/>
</dbReference>
<feature type="region of interest" description="Disordered" evidence="1">
    <location>
        <begin position="923"/>
        <end position="976"/>
    </location>
</feature>
<dbReference type="InterPro" id="IPR002182">
    <property type="entry name" value="NB-ARC"/>
</dbReference>